<feature type="compositionally biased region" description="Basic and acidic residues" evidence="1">
    <location>
        <begin position="538"/>
        <end position="547"/>
    </location>
</feature>
<protein>
    <submittedName>
        <fullName evidence="2">Uncharacterized protein</fullName>
    </submittedName>
</protein>
<accession>A0A9N8HBG7</accession>
<feature type="region of interest" description="Disordered" evidence="1">
    <location>
        <begin position="618"/>
        <end position="725"/>
    </location>
</feature>
<gene>
    <name evidence="2" type="ORF">SEMRO_260_G101600.1</name>
</gene>
<feature type="compositionally biased region" description="Polar residues" evidence="1">
    <location>
        <begin position="288"/>
        <end position="321"/>
    </location>
</feature>
<name>A0A9N8HBG7_9STRA</name>
<feature type="region of interest" description="Disordered" evidence="1">
    <location>
        <begin position="504"/>
        <end position="584"/>
    </location>
</feature>
<proteinExistence type="predicted"/>
<feature type="compositionally biased region" description="Low complexity" evidence="1">
    <location>
        <begin position="513"/>
        <end position="529"/>
    </location>
</feature>
<dbReference type="EMBL" id="CAICTM010000259">
    <property type="protein sequence ID" value="CAB9506260.1"/>
    <property type="molecule type" value="Genomic_DNA"/>
</dbReference>
<evidence type="ECO:0000256" key="1">
    <source>
        <dbReference type="SAM" id="MobiDB-lite"/>
    </source>
</evidence>
<evidence type="ECO:0000313" key="3">
    <source>
        <dbReference type="Proteomes" id="UP001153069"/>
    </source>
</evidence>
<organism evidence="2 3">
    <name type="scientific">Seminavis robusta</name>
    <dbReference type="NCBI Taxonomy" id="568900"/>
    <lineage>
        <taxon>Eukaryota</taxon>
        <taxon>Sar</taxon>
        <taxon>Stramenopiles</taxon>
        <taxon>Ochrophyta</taxon>
        <taxon>Bacillariophyta</taxon>
        <taxon>Bacillariophyceae</taxon>
        <taxon>Bacillariophycidae</taxon>
        <taxon>Naviculales</taxon>
        <taxon>Naviculaceae</taxon>
        <taxon>Seminavis</taxon>
    </lineage>
</organism>
<evidence type="ECO:0000313" key="2">
    <source>
        <dbReference type="EMBL" id="CAB9506260.1"/>
    </source>
</evidence>
<reference evidence="2" key="1">
    <citation type="submission" date="2020-06" db="EMBL/GenBank/DDBJ databases">
        <authorList>
            <consortium name="Plant Systems Biology data submission"/>
        </authorList>
    </citation>
    <scope>NUCLEOTIDE SEQUENCE</scope>
    <source>
        <strain evidence="2">D6</strain>
    </source>
</reference>
<dbReference type="Proteomes" id="UP001153069">
    <property type="component" value="Unassembled WGS sequence"/>
</dbReference>
<dbReference type="AlphaFoldDB" id="A0A9N8HBG7"/>
<feature type="compositionally biased region" description="Low complexity" evidence="1">
    <location>
        <begin position="275"/>
        <end position="287"/>
    </location>
</feature>
<sequence>MDLGVDHVKNGIFQQILAWLTLCFRYCWKKIKGGDSNEDGALDVVDVVDPSGGNKFTTQLGQGGGANTGVVAGATGMAAAGAGTSAGAGAGAGAGAANASTVVGQMATQAATSAAGATATATSAAAASAGFAASVTSAVASFGVASQIGMALGVVAVSAAAISGGMAIKEAVSVDANATAPAVVDDSVWVPPNCSPTSQLKEGFVELKIRGMPEDALPQHKETLEAIFRDLYNNLTGMCLDPFSRVLHEAELRDWTTEETVVLVEDIDQVLDINGTTTNTNNATNGTIQKQTSNNTSETTNDATTEQPNSTFPSSGNTSGLAPSLSRRRLQLQAQIDMSQFFNLFAASFGYSIEPVLFEIGISGPGQSTLQVVFATTMAVSSGDRGEESEVVVLSIGNAEIEPHIEAVEENESILMTPFISDELALLAECVSEDKVEEDPTDKDELCKQLQQVIALETNAAGENIDEKALVACFETPTNPVCQEVLAAALDAVANNQDVDSFNADVGNTEGINTSDNSNSNQDIDSVNSATSGTEEGVLAHDNDSDKGAGNQQGDSASDTGGGGDDTADGPVAGPVGGIGIPTNKMPTVESSAFASSPAANYPSTIYEDSMGNALAPSAMGYAGEPPSPDSTASLGWESDTPAVTTDFSHAPGFYPPSSIGSGQDIGVQPASQQFMSPASPGGTPGLNPSPQGGDFDSVAGVQPSAKKPTSPGDLGSAPSGQGLEPAAIPQAASLASAVPNPAFQLDPTASQPLSPNLVVHTGGQAHAPNSLQSNPTILIPGSPILLVVPPESPTIMSQSSPVANQALLAPAASPNLNVPPSQAKLPSVKQCSSCLATSSFWCIFRCFKSKGRCDWMAHC</sequence>
<comment type="caution">
    <text evidence="2">The sequence shown here is derived from an EMBL/GenBank/DDBJ whole genome shotgun (WGS) entry which is preliminary data.</text>
</comment>
<keyword evidence="3" id="KW-1185">Reference proteome</keyword>
<feature type="region of interest" description="Disordered" evidence="1">
    <location>
        <begin position="275"/>
        <end position="324"/>
    </location>
</feature>